<dbReference type="InterPro" id="IPR007225">
    <property type="entry name" value="EXOC6/Sec15"/>
</dbReference>
<evidence type="ECO:0000259" key="7">
    <source>
        <dbReference type="Pfam" id="PF20651"/>
    </source>
</evidence>
<comment type="caution">
    <text evidence="8">The sequence shown here is derived from an EMBL/GenBank/DDBJ whole genome shotgun (WGS) entry which is preliminary data.</text>
</comment>
<dbReference type="Gene3D" id="1.10.357.30">
    <property type="entry name" value="Exocyst complex subunit Sec15 C-terminal domain, N-terminal subdomain"/>
    <property type="match status" value="1"/>
</dbReference>
<feature type="domain" description="Exocyst complex subunit EXOC6/Sec15 C-terminal" evidence="6">
    <location>
        <begin position="369"/>
        <end position="629"/>
    </location>
</feature>
<keyword evidence="3 5" id="KW-0268">Exocytosis</keyword>
<keyword evidence="2 5" id="KW-0813">Transport</keyword>
<organism evidence="8 9">
    <name type="scientific">Boothiomyces macroporosus</name>
    <dbReference type="NCBI Taxonomy" id="261099"/>
    <lineage>
        <taxon>Eukaryota</taxon>
        <taxon>Fungi</taxon>
        <taxon>Fungi incertae sedis</taxon>
        <taxon>Chytridiomycota</taxon>
        <taxon>Chytridiomycota incertae sedis</taxon>
        <taxon>Chytridiomycetes</taxon>
        <taxon>Rhizophydiales</taxon>
        <taxon>Terramycetaceae</taxon>
        <taxon>Boothiomyces</taxon>
    </lineage>
</organism>
<dbReference type="GO" id="GO:0016020">
    <property type="term" value="C:membrane"/>
    <property type="evidence" value="ECO:0007669"/>
    <property type="project" value="TreeGrafter"/>
</dbReference>
<dbReference type="InterPro" id="IPR042044">
    <property type="entry name" value="EXOC6PINT-1/Sec15/Tip20_C_dom2"/>
</dbReference>
<dbReference type="Pfam" id="PF20651">
    <property type="entry name" value="EXOC6_Sec15_N"/>
    <property type="match status" value="1"/>
</dbReference>
<feature type="domain" description="Exocyst complex component EXOC6/Sec15 N-terminal" evidence="7">
    <location>
        <begin position="61"/>
        <end position="170"/>
    </location>
</feature>
<protein>
    <recommendedName>
        <fullName evidence="5">Exocyst complex component SEC15</fullName>
    </recommendedName>
</protein>
<evidence type="ECO:0000313" key="9">
    <source>
        <dbReference type="Proteomes" id="UP001210925"/>
    </source>
</evidence>
<gene>
    <name evidence="8" type="ORF">HK103_002295</name>
</gene>
<evidence type="ECO:0000256" key="4">
    <source>
        <dbReference type="ARBA" id="ARBA00023054"/>
    </source>
</evidence>
<dbReference type="InterPro" id="IPR046361">
    <property type="entry name" value="EXOC6/Sec15_C"/>
</dbReference>
<evidence type="ECO:0000313" key="8">
    <source>
        <dbReference type="EMBL" id="KAJ3259392.1"/>
    </source>
</evidence>
<dbReference type="InterPro" id="IPR048359">
    <property type="entry name" value="EXOC6_Sec15_N"/>
</dbReference>
<dbReference type="AlphaFoldDB" id="A0AAD5Y9I8"/>
<evidence type="ECO:0000256" key="2">
    <source>
        <dbReference type="ARBA" id="ARBA00022448"/>
    </source>
</evidence>
<dbReference type="GO" id="GO:0006893">
    <property type="term" value="P:Golgi to plasma membrane transport"/>
    <property type="evidence" value="ECO:0007669"/>
    <property type="project" value="TreeGrafter"/>
</dbReference>
<evidence type="ECO:0000256" key="1">
    <source>
        <dbReference type="ARBA" id="ARBA00007944"/>
    </source>
</evidence>
<sequence length="667" mass="75780">MDTQPPPITREEQAHLNQLVRDLVQGDATTSSSPFDGFDQIPYIVKQVLQSNRQDAFSEYLTSFIQKKEVEIEKMCGLHYQEFVQSVDQLLKVRQGTNTIKDKIVGNANLTTAMNADIQEFGKKQLEKKWELIENRQKLVNVELTLEAVQSCLFVLDITNRIAIQIVNKKVKDGAIKIGKLALDLTNMRQDKANEILNSKGSLLSAKSANMGASIDMAMNEEYDMSNIDTESSQLDFTPLLQCIHIHDVLGKRVQLKLEFDESRKLQSEVILTSPIASLKSGNLAGLERYIQEITGFFVIEATVIATTVDFRSKNSVETLWQNAANKMNANLYQAFMECTNPELYLSIKMLVNSFIQTMEVYGYNVTSLSDLMVSLLDQYADLMKSKCTELIMQIINEEDDYSPMVIKDADELDEIMSAFQISDDILNPATSYRKDIFPKILPFSKGFPQTCRYIRELIFGFYKFADGFSQQSHEIDDLMKKTLENLLLNLNSAYHEKIESSGISVVYQLMINVQFFVSACSQFEDILQERKYSSRNIKVTLSAARSFAETKTVAEKRILAIIQSKCASFLDLIEYEWQSNTPRRQASPFLNDLIGYLNTVMTSTLADLPPKPKGVIYLETFDYLSIAIKLIAYGKSERYEDILNANIKAKKYSRLDVDEAALLLDK</sequence>
<dbReference type="GO" id="GO:0090522">
    <property type="term" value="P:vesicle tethering involved in exocytosis"/>
    <property type="evidence" value="ECO:0007669"/>
    <property type="project" value="UniProtKB-UniRule"/>
</dbReference>
<dbReference type="Pfam" id="PF04091">
    <property type="entry name" value="Sec15_C"/>
    <property type="match status" value="1"/>
</dbReference>
<keyword evidence="4" id="KW-0175">Coiled coil</keyword>
<keyword evidence="9" id="KW-1185">Reference proteome</keyword>
<dbReference type="PIRSF" id="PIRSF025007">
    <property type="entry name" value="Sec15"/>
    <property type="match status" value="1"/>
</dbReference>
<evidence type="ECO:0000256" key="5">
    <source>
        <dbReference type="PIRNR" id="PIRNR025007"/>
    </source>
</evidence>
<dbReference type="InterPro" id="IPR042045">
    <property type="entry name" value="EXOC6/Sec15_C_dom1"/>
</dbReference>
<reference evidence="8" key="1">
    <citation type="submission" date="2020-05" db="EMBL/GenBank/DDBJ databases">
        <title>Phylogenomic resolution of chytrid fungi.</title>
        <authorList>
            <person name="Stajich J.E."/>
            <person name="Amses K."/>
            <person name="Simmons R."/>
            <person name="Seto K."/>
            <person name="Myers J."/>
            <person name="Bonds A."/>
            <person name="Quandt C.A."/>
            <person name="Barry K."/>
            <person name="Liu P."/>
            <person name="Grigoriev I."/>
            <person name="Longcore J.E."/>
            <person name="James T.Y."/>
        </authorList>
    </citation>
    <scope>NUCLEOTIDE SEQUENCE</scope>
    <source>
        <strain evidence="8">PLAUS21</strain>
    </source>
</reference>
<dbReference type="GO" id="GO:0006886">
    <property type="term" value="P:intracellular protein transport"/>
    <property type="evidence" value="ECO:0007669"/>
    <property type="project" value="InterPro"/>
</dbReference>
<evidence type="ECO:0000259" key="6">
    <source>
        <dbReference type="Pfam" id="PF04091"/>
    </source>
</evidence>
<dbReference type="EMBL" id="JADGKB010000018">
    <property type="protein sequence ID" value="KAJ3259392.1"/>
    <property type="molecule type" value="Genomic_DNA"/>
</dbReference>
<dbReference type="PANTHER" id="PTHR12702:SF0">
    <property type="entry name" value="EXOCYST COMPLEX COMPONENT 6"/>
    <property type="match status" value="1"/>
</dbReference>
<dbReference type="GO" id="GO:0000145">
    <property type="term" value="C:exocyst"/>
    <property type="evidence" value="ECO:0007669"/>
    <property type="project" value="UniProtKB-UniRule"/>
</dbReference>
<proteinExistence type="inferred from homology"/>
<dbReference type="PANTHER" id="PTHR12702">
    <property type="entry name" value="SEC15"/>
    <property type="match status" value="1"/>
</dbReference>
<name>A0AAD5Y9I8_9FUNG</name>
<accession>A0AAD5Y9I8</accession>
<comment type="similarity">
    <text evidence="1 5">Belongs to the SEC15 family.</text>
</comment>
<dbReference type="Gene3D" id="1.20.58.670">
    <property type="entry name" value="Dsl1p vesicle tethering complex, Tip20p subunit, domain D"/>
    <property type="match status" value="1"/>
</dbReference>
<dbReference type="Proteomes" id="UP001210925">
    <property type="component" value="Unassembled WGS sequence"/>
</dbReference>
<comment type="function">
    <text evidence="5">Component of the exocyst complex involved in the docking of exocytic vesicles with fusion sites on the plasma membrane.</text>
</comment>
<evidence type="ECO:0000256" key="3">
    <source>
        <dbReference type="ARBA" id="ARBA00022483"/>
    </source>
</evidence>